<keyword evidence="3" id="KW-1185">Reference proteome</keyword>
<reference evidence="2 3" key="2">
    <citation type="journal article" date="2010" name="Nucleic Acids Res.">
        <title>BeetleBase in 2010: revisions to provide comprehensive genomic information for Tribolium castaneum.</title>
        <authorList>
            <person name="Kim H.S."/>
            <person name="Murphy T."/>
            <person name="Xia J."/>
            <person name="Caragea D."/>
            <person name="Park Y."/>
            <person name="Beeman R.W."/>
            <person name="Lorenzen M.D."/>
            <person name="Butcher S."/>
            <person name="Manak J.R."/>
            <person name="Brown S.J."/>
        </authorList>
    </citation>
    <scope>GENOME REANNOTATION</scope>
    <source>
        <strain evidence="2 3">Georgia GA2</strain>
    </source>
</reference>
<organism evidence="2 3">
    <name type="scientific">Tribolium castaneum</name>
    <name type="common">Red flour beetle</name>
    <dbReference type="NCBI Taxonomy" id="7070"/>
    <lineage>
        <taxon>Eukaryota</taxon>
        <taxon>Metazoa</taxon>
        <taxon>Ecdysozoa</taxon>
        <taxon>Arthropoda</taxon>
        <taxon>Hexapoda</taxon>
        <taxon>Insecta</taxon>
        <taxon>Pterygota</taxon>
        <taxon>Neoptera</taxon>
        <taxon>Endopterygota</taxon>
        <taxon>Coleoptera</taxon>
        <taxon>Polyphaga</taxon>
        <taxon>Cucujiformia</taxon>
        <taxon>Tenebrionidae</taxon>
        <taxon>Tenebrionidae incertae sedis</taxon>
        <taxon>Tribolium</taxon>
    </lineage>
</organism>
<dbReference type="Proteomes" id="UP000007266">
    <property type="component" value="Linkage group 3"/>
</dbReference>
<protein>
    <submittedName>
        <fullName evidence="2">Uncharacterized protein</fullName>
    </submittedName>
</protein>
<dbReference type="AlphaFoldDB" id="D6WG22"/>
<evidence type="ECO:0000313" key="3">
    <source>
        <dbReference type="Proteomes" id="UP000007266"/>
    </source>
</evidence>
<proteinExistence type="predicted"/>
<dbReference type="InParanoid" id="D6WG22"/>
<feature type="region of interest" description="Disordered" evidence="1">
    <location>
        <begin position="1"/>
        <end position="20"/>
    </location>
</feature>
<gene>
    <name evidence="2" type="primary">GLEAN_03049</name>
    <name evidence="2" type="ORF">TcasGA2_TC003049</name>
</gene>
<name>D6WG22_TRICA</name>
<dbReference type="HOGENOM" id="CLU_2708017_0_0_1"/>
<evidence type="ECO:0000313" key="2">
    <source>
        <dbReference type="EMBL" id="EFA00224.1"/>
    </source>
</evidence>
<accession>D6WG22</accession>
<reference evidence="2 3" key="1">
    <citation type="journal article" date="2008" name="Nature">
        <title>The genome of the model beetle and pest Tribolium castaneum.</title>
        <authorList>
            <consortium name="Tribolium Genome Sequencing Consortium"/>
            <person name="Richards S."/>
            <person name="Gibbs R.A."/>
            <person name="Weinstock G.M."/>
            <person name="Brown S.J."/>
            <person name="Denell R."/>
            <person name="Beeman R.W."/>
            <person name="Gibbs R."/>
            <person name="Beeman R.W."/>
            <person name="Brown S.J."/>
            <person name="Bucher G."/>
            <person name="Friedrich M."/>
            <person name="Grimmelikhuijzen C.J."/>
            <person name="Klingler M."/>
            <person name="Lorenzen M."/>
            <person name="Richards S."/>
            <person name="Roth S."/>
            <person name="Schroder R."/>
            <person name="Tautz D."/>
            <person name="Zdobnov E.M."/>
            <person name="Muzny D."/>
            <person name="Gibbs R.A."/>
            <person name="Weinstock G.M."/>
            <person name="Attaway T."/>
            <person name="Bell S."/>
            <person name="Buhay C.J."/>
            <person name="Chandrabose M.N."/>
            <person name="Chavez D."/>
            <person name="Clerk-Blankenburg K.P."/>
            <person name="Cree A."/>
            <person name="Dao M."/>
            <person name="Davis C."/>
            <person name="Chacko J."/>
            <person name="Dinh H."/>
            <person name="Dugan-Rocha S."/>
            <person name="Fowler G."/>
            <person name="Garner T.T."/>
            <person name="Garnes J."/>
            <person name="Gnirke A."/>
            <person name="Hawes A."/>
            <person name="Hernandez J."/>
            <person name="Hines S."/>
            <person name="Holder M."/>
            <person name="Hume J."/>
            <person name="Jhangiani S.N."/>
            <person name="Joshi V."/>
            <person name="Khan Z.M."/>
            <person name="Jackson L."/>
            <person name="Kovar C."/>
            <person name="Kowis A."/>
            <person name="Lee S."/>
            <person name="Lewis L.R."/>
            <person name="Margolis J."/>
            <person name="Morgan M."/>
            <person name="Nazareth L.V."/>
            <person name="Nguyen N."/>
            <person name="Okwuonu G."/>
            <person name="Parker D."/>
            <person name="Richards S."/>
            <person name="Ruiz S.J."/>
            <person name="Santibanez J."/>
            <person name="Savard J."/>
            <person name="Scherer S.E."/>
            <person name="Schneider B."/>
            <person name="Sodergren E."/>
            <person name="Tautz D."/>
            <person name="Vattahil S."/>
            <person name="Villasana D."/>
            <person name="White C.S."/>
            <person name="Wright R."/>
            <person name="Park Y."/>
            <person name="Beeman R.W."/>
            <person name="Lord J."/>
            <person name="Oppert B."/>
            <person name="Lorenzen M."/>
            <person name="Brown S."/>
            <person name="Wang L."/>
            <person name="Savard J."/>
            <person name="Tautz D."/>
            <person name="Richards S."/>
            <person name="Weinstock G."/>
            <person name="Gibbs R.A."/>
            <person name="Liu Y."/>
            <person name="Worley K."/>
            <person name="Weinstock G."/>
            <person name="Elsik C.G."/>
            <person name="Reese J.T."/>
            <person name="Elhaik E."/>
            <person name="Landan G."/>
            <person name="Graur D."/>
            <person name="Arensburger P."/>
            <person name="Atkinson P."/>
            <person name="Beeman R.W."/>
            <person name="Beidler J."/>
            <person name="Brown S.J."/>
            <person name="Demuth J.P."/>
            <person name="Drury D.W."/>
            <person name="Du Y.Z."/>
            <person name="Fujiwara H."/>
            <person name="Lorenzen M."/>
            <person name="Maselli V."/>
            <person name="Osanai M."/>
            <person name="Park Y."/>
            <person name="Robertson H.M."/>
            <person name="Tu Z."/>
            <person name="Wang J.J."/>
            <person name="Wang S."/>
            <person name="Richards S."/>
            <person name="Song H."/>
            <person name="Zhang L."/>
            <person name="Sodergren E."/>
            <person name="Werner D."/>
            <person name="Stanke M."/>
            <person name="Morgenstern B."/>
            <person name="Solovyev V."/>
            <person name="Kosarev P."/>
            <person name="Brown G."/>
            <person name="Chen H.C."/>
            <person name="Ermolaeva O."/>
            <person name="Hlavina W."/>
            <person name="Kapustin Y."/>
            <person name="Kiryutin B."/>
            <person name="Kitts P."/>
            <person name="Maglott D."/>
            <person name="Pruitt K."/>
            <person name="Sapojnikov V."/>
            <person name="Souvorov A."/>
            <person name="Mackey A.J."/>
            <person name="Waterhouse R.M."/>
            <person name="Wyder S."/>
            <person name="Zdobnov E.M."/>
            <person name="Zdobnov E.M."/>
            <person name="Wyder S."/>
            <person name="Kriventseva E.V."/>
            <person name="Kadowaki T."/>
            <person name="Bork P."/>
            <person name="Aranda M."/>
            <person name="Bao R."/>
            <person name="Beermann A."/>
            <person name="Berns N."/>
            <person name="Bolognesi R."/>
            <person name="Bonneton F."/>
            <person name="Bopp D."/>
            <person name="Brown S.J."/>
            <person name="Bucher G."/>
            <person name="Butts T."/>
            <person name="Chaumot A."/>
            <person name="Denell R.E."/>
            <person name="Ferrier D.E."/>
            <person name="Friedrich M."/>
            <person name="Gordon C.M."/>
            <person name="Jindra M."/>
            <person name="Klingler M."/>
            <person name="Lan Q."/>
            <person name="Lattorff H.M."/>
            <person name="Laudet V."/>
            <person name="von Levetsow C."/>
            <person name="Liu Z."/>
            <person name="Lutz R."/>
            <person name="Lynch J.A."/>
            <person name="da Fonseca R.N."/>
            <person name="Posnien N."/>
            <person name="Reuter R."/>
            <person name="Roth S."/>
            <person name="Savard J."/>
            <person name="Schinko J.B."/>
            <person name="Schmitt C."/>
            <person name="Schoppmeier M."/>
            <person name="Schroder R."/>
            <person name="Shippy T.D."/>
            <person name="Simonnet F."/>
            <person name="Marques-Souza H."/>
            <person name="Tautz D."/>
            <person name="Tomoyasu Y."/>
            <person name="Trauner J."/>
            <person name="Van der Zee M."/>
            <person name="Vervoort M."/>
            <person name="Wittkopp N."/>
            <person name="Wimmer E.A."/>
            <person name="Yang X."/>
            <person name="Jones A.K."/>
            <person name="Sattelle D.B."/>
            <person name="Ebert P.R."/>
            <person name="Nelson D."/>
            <person name="Scott J.G."/>
            <person name="Beeman R.W."/>
            <person name="Muthukrishnan S."/>
            <person name="Kramer K.J."/>
            <person name="Arakane Y."/>
            <person name="Beeman R.W."/>
            <person name="Zhu Q."/>
            <person name="Hogenkamp D."/>
            <person name="Dixit R."/>
            <person name="Oppert B."/>
            <person name="Jiang H."/>
            <person name="Zou Z."/>
            <person name="Marshall J."/>
            <person name="Elpidina E."/>
            <person name="Vinokurov K."/>
            <person name="Oppert C."/>
            <person name="Zou Z."/>
            <person name="Evans J."/>
            <person name="Lu Z."/>
            <person name="Zhao P."/>
            <person name="Sumathipala N."/>
            <person name="Altincicek B."/>
            <person name="Vilcinskas A."/>
            <person name="Williams M."/>
            <person name="Hultmark D."/>
            <person name="Hetru C."/>
            <person name="Jiang H."/>
            <person name="Grimmelikhuijzen C.J."/>
            <person name="Hauser F."/>
            <person name="Cazzamali G."/>
            <person name="Williamson M."/>
            <person name="Park Y."/>
            <person name="Li B."/>
            <person name="Tanaka Y."/>
            <person name="Predel R."/>
            <person name="Neupert S."/>
            <person name="Schachtner J."/>
            <person name="Verleyen P."/>
            <person name="Raible F."/>
            <person name="Bork P."/>
            <person name="Friedrich M."/>
            <person name="Walden K.K."/>
            <person name="Robertson H.M."/>
            <person name="Angeli S."/>
            <person name="Foret S."/>
            <person name="Bucher G."/>
            <person name="Schuetz S."/>
            <person name="Maleszka R."/>
            <person name="Wimmer E.A."/>
            <person name="Beeman R.W."/>
            <person name="Lorenzen M."/>
            <person name="Tomoyasu Y."/>
            <person name="Miller S.C."/>
            <person name="Grossmann D."/>
            <person name="Bucher G."/>
        </authorList>
    </citation>
    <scope>NUCLEOTIDE SEQUENCE [LARGE SCALE GENOMIC DNA]</scope>
    <source>
        <strain evidence="2 3">Georgia GA2</strain>
    </source>
</reference>
<evidence type="ECO:0000256" key="1">
    <source>
        <dbReference type="SAM" id="MobiDB-lite"/>
    </source>
</evidence>
<dbReference type="EMBL" id="KQ971319">
    <property type="protein sequence ID" value="EFA00224.1"/>
    <property type="molecule type" value="Genomic_DNA"/>
</dbReference>
<sequence length="73" mass="8874">MCKPLHRRQEQQQQAQQRQERCKQQLPIQAWLRLSVQQQEQRKLPIKWRTKHTENNDLIKGAMKQPPIKLLPL</sequence>